<evidence type="ECO:0000313" key="2">
    <source>
        <dbReference type="EMBL" id="GAA5529263.1"/>
    </source>
</evidence>
<dbReference type="InterPro" id="IPR001387">
    <property type="entry name" value="Cro/C1-type_HTH"/>
</dbReference>
<dbReference type="Pfam" id="PF13443">
    <property type="entry name" value="HTH_26"/>
    <property type="match status" value="1"/>
</dbReference>
<dbReference type="InterPro" id="IPR010982">
    <property type="entry name" value="Lambda_DNA-bd_dom_sf"/>
</dbReference>
<accession>A0ABP9X1E6</accession>
<comment type="caution">
    <text evidence="2">The sequence shown here is derived from an EMBL/GenBank/DDBJ whole genome shotgun (WGS) entry which is preliminary data.</text>
</comment>
<feature type="domain" description="HTH cro/C1-type" evidence="1">
    <location>
        <begin position="29"/>
        <end position="74"/>
    </location>
</feature>
<dbReference type="RefSeq" id="WP_345722876.1">
    <property type="nucleotide sequence ID" value="NZ_BAABRU010000010.1"/>
</dbReference>
<evidence type="ECO:0000259" key="1">
    <source>
        <dbReference type="Pfam" id="PF13443"/>
    </source>
</evidence>
<dbReference type="SUPFAM" id="SSF47413">
    <property type="entry name" value="lambda repressor-like DNA-binding domains"/>
    <property type="match status" value="1"/>
</dbReference>
<proteinExistence type="predicted"/>
<dbReference type="PANTHER" id="PTHR37301:SF1">
    <property type="entry name" value="DNA-BINDING PROTEIN"/>
    <property type="match status" value="1"/>
</dbReference>
<dbReference type="Proteomes" id="UP001428290">
    <property type="component" value="Unassembled WGS sequence"/>
</dbReference>
<gene>
    <name evidence="2" type="ORF">Hgul01_03069</name>
</gene>
<keyword evidence="3" id="KW-1185">Reference proteome</keyword>
<reference evidence="2 3" key="1">
    <citation type="submission" date="2024-02" db="EMBL/GenBank/DDBJ databases">
        <title>Herpetosiphon gulosus NBRC 112829.</title>
        <authorList>
            <person name="Ichikawa N."/>
            <person name="Katano-Makiyama Y."/>
            <person name="Hidaka K."/>
        </authorList>
    </citation>
    <scope>NUCLEOTIDE SEQUENCE [LARGE SCALE GENOMIC DNA]</scope>
    <source>
        <strain evidence="2 3">NBRC 112829</strain>
    </source>
</reference>
<evidence type="ECO:0000313" key="3">
    <source>
        <dbReference type="Proteomes" id="UP001428290"/>
    </source>
</evidence>
<sequence length="74" mass="8151">MKVKSYLRVLVAQKEVKENRTLGIRVITAESGASRSAVERLLNNTIKNVPLDDLGRICAWLPCTVGAVLVLEDD</sequence>
<dbReference type="EMBL" id="BAABRU010000010">
    <property type="protein sequence ID" value="GAA5529263.1"/>
    <property type="molecule type" value="Genomic_DNA"/>
</dbReference>
<protein>
    <recommendedName>
        <fullName evidence="1">HTH cro/C1-type domain-containing protein</fullName>
    </recommendedName>
</protein>
<dbReference type="PANTHER" id="PTHR37301">
    <property type="entry name" value="DNA-BINDING PROTEIN-RELATED"/>
    <property type="match status" value="1"/>
</dbReference>
<organism evidence="2 3">
    <name type="scientific">Herpetosiphon gulosus</name>
    <dbReference type="NCBI Taxonomy" id="1973496"/>
    <lineage>
        <taxon>Bacteria</taxon>
        <taxon>Bacillati</taxon>
        <taxon>Chloroflexota</taxon>
        <taxon>Chloroflexia</taxon>
        <taxon>Herpetosiphonales</taxon>
        <taxon>Herpetosiphonaceae</taxon>
        <taxon>Herpetosiphon</taxon>
    </lineage>
</organism>
<name>A0ABP9X1E6_9CHLR</name>